<feature type="region of interest" description="Disordered" evidence="1">
    <location>
        <begin position="256"/>
        <end position="306"/>
    </location>
</feature>
<dbReference type="AlphaFoldDB" id="A0A8H4V875"/>
<organism evidence="3 4">
    <name type="scientific">Ophiocordyceps sinensis</name>
    <dbReference type="NCBI Taxonomy" id="72228"/>
    <lineage>
        <taxon>Eukaryota</taxon>
        <taxon>Fungi</taxon>
        <taxon>Dikarya</taxon>
        <taxon>Ascomycota</taxon>
        <taxon>Pezizomycotina</taxon>
        <taxon>Sordariomycetes</taxon>
        <taxon>Hypocreomycetidae</taxon>
        <taxon>Hypocreales</taxon>
        <taxon>Ophiocordycipitaceae</taxon>
        <taxon>Ophiocordyceps</taxon>
    </lineage>
</organism>
<reference evidence="3 4" key="1">
    <citation type="journal article" date="2020" name="Genome Biol. Evol.">
        <title>A new high-quality draft genome assembly of the Chinese cordyceps Ophiocordyceps sinensis.</title>
        <authorList>
            <person name="Shu R."/>
            <person name="Zhang J."/>
            <person name="Meng Q."/>
            <person name="Zhang H."/>
            <person name="Zhou G."/>
            <person name="Li M."/>
            <person name="Wu P."/>
            <person name="Zhao Y."/>
            <person name="Chen C."/>
            <person name="Qin Q."/>
        </authorList>
    </citation>
    <scope>NUCLEOTIDE SEQUENCE [LARGE SCALE GENOMIC DNA]</scope>
    <source>
        <strain evidence="3 4">IOZ07</strain>
    </source>
</reference>
<feature type="compositionally biased region" description="Low complexity" evidence="1">
    <location>
        <begin position="257"/>
        <end position="277"/>
    </location>
</feature>
<sequence length="327" mass="33847">MRFSRVALAAAASSAVHAQRPDDVPICDYYTKALLKENTSKNQATLLTLLVNTVVIGNYTMPNVGVKVPGILAPGQVDGVDVKLLPYFDGSLKSTNTGGTRGESVVFLDGGGAEPLMRNMAANSKTSNQYFLLTHLYTFFGSLLGCSMQGGPGFDLYDGQASMYKVHKFMGLNNAEVTYFIQQVGLAAASFGVAEKDIQTVAMALNTIFNVRCAPPVQVIKAQGPQLQSICIDAKTCKLAPGAHCDMYENLPPPDMASPSMPMSNGTSSYGPSPTGSMGPGSTGAPNGPGGSAGGSSRMPPSDVKGSAAGVTVSLAAAMVALAAFLQ</sequence>
<feature type="compositionally biased region" description="Gly residues" evidence="1">
    <location>
        <begin position="278"/>
        <end position="294"/>
    </location>
</feature>
<evidence type="ECO:0000313" key="4">
    <source>
        <dbReference type="Proteomes" id="UP000557566"/>
    </source>
</evidence>
<comment type="caution">
    <text evidence="3">The sequence shown here is derived from an EMBL/GenBank/DDBJ whole genome shotgun (WGS) entry which is preliminary data.</text>
</comment>
<evidence type="ECO:0000256" key="2">
    <source>
        <dbReference type="SAM" id="SignalP"/>
    </source>
</evidence>
<accession>A0A8H4V875</accession>
<name>A0A8H4V875_9HYPO</name>
<gene>
    <name evidence="3" type="ORF">G6O67_003359</name>
</gene>
<keyword evidence="4" id="KW-1185">Reference proteome</keyword>
<dbReference type="OrthoDB" id="4924265at2759"/>
<feature type="chain" id="PRO_5034777003" evidence="2">
    <location>
        <begin position="19"/>
        <end position="327"/>
    </location>
</feature>
<dbReference type="Proteomes" id="UP000557566">
    <property type="component" value="Unassembled WGS sequence"/>
</dbReference>
<evidence type="ECO:0000313" key="3">
    <source>
        <dbReference type="EMBL" id="KAF4511577.1"/>
    </source>
</evidence>
<keyword evidence="2" id="KW-0732">Signal</keyword>
<dbReference type="EMBL" id="JAAVMX010000003">
    <property type="protein sequence ID" value="KAF4511577.1"/>
    <property type="molecule type" value="Genomic_DNA"/>
</dbReference>
<proteinExistence type="predicted"/>
<evidence type="ECO:0000256" key="1">
    <source>
        <dbReference type="SAM" id="MobiDB-lite"/>
    </source>
</evidence>
<feature type="signal peptide" evidence="2">
    <location>
        <begin position="1"/>
        <end position="18"/>
    </location>
</feature>
<protein>
    <submittedName>
        <fullName evidence="3">Uncharacterized protein</fullName>
    </submittedName>
</protein>